<dbReference type="Proteomes" id="UP000290092">
    <property type="component" value="Unassembled WGS sequence"/>
</dbReference>
<reference evidence="1 2" key="1">
    <citation type="submission" date="2017-09" db="EMBL/GenBank/DDBJ databases">
        <title>Genomics of the genus Arcobacter.</title>
        <authorList>
            <person name="Perez-Cataluna A."/>
            <person name="Figueras M.J."/>
            <person name="Salas-Masso N."/>
        </authorList>
    </citation>
    <scope>NUCLEOTIDE SEQUENCE [LARGE SCALE GENOMIC DNA]</scope>
    <source>
        <strain evidence="1 2">CECT 7386</strain>
    </source>
</reference>
<keyword evidence="2" id="KW-1185">Reference proteome</keyword>
<evidence type="ECO:0000313" key="2">
    <source>
        <dbReference type="Proteomes" id="UP000290092"/>
    </source>
</evidence>
<dbReference type="EMBL" id="NXID01000120">
    <property type="protein sequence ID" value="RXK11582.1"/>
    <property type="molecule type" value="Genomic_DNA"/>
</dbReference>
<evidence type="ECO:0000313" key="1">
    <source>
        <dbReference type="EMBL" id="RXK11582.1"/>
    </source>
</evidence>
<name>A0AAX2AE68_9BACT</name>
<dbReference type="AlphaFoldDB" id="A0AAX2AE68"/>
<dbReference type="RefSeq" id="WP_114843391.1">
    <property type="nucleotide sequence ID" value="NZ_CP031220.1"/>
</dbReference>
<organism evidence="1 2">
    <name type="scientific">Malaciobacter mytili LMG 24559</name>
    <dbReference type="NCBI Taxonomy" id="1032238"/>
    <lineage>
        <taxon>Bacteria</taxon>
        <taxon>Pseudomonadati</taxon>
        <taxon>Campylobacterota</taxon>
        <taxon>Epsilonproteobacteria</taxon>
        <taxon>Campylobacterales</taxon>
        <taxon>Arcobacteraceae</taxon>
        <taxon>Malaciobacter</taxon>
    </lineage>
</organism>
<dbReference type="KEGG" id="amyt:AMYT_a0190"/>
<sequence length="64" mass="7062">MANQRIKKDCNGCKAVSSNGCGLGYKTKDKIVKGFEGLSAGKIPMEICPKPRTNNRYIELINMQ</sequence>
<gene>
    <name evidence="1" type="ORF">CP985_15000</name>
</gene>
<comment type="caution">
    <text evidence="1">The sequence shown here is derived from an EMBL/GenBank/DDBJ whole genome shotgun (WGS) entry which is preliminary data.</text>
</comment>
<protein>
    <submittedName>
        <fullName evidence="1">Uncharacterized protein</fullName>
    </submittedName>
</protein>
<accession>A0AAX2AE68</accession>
<proteinExistence type="predicted"/>